<accession>A0A0B2W2D6</accession>
<dbReference type="STRING" id="6265.A0A0B2W2D6"/>
<evidence type="ECO:0000256" key="7">
    <source>
        <dbReference type="SAM" id="MobiDB-lite"/>
    </source>
</evidence>
<dbReference type="OrthoDB" id="5837276at2759"/>
<evidence type="ECO:0000313" key="9">
    <source>
        <dbReference type="EMBL" id="KHN87340.1"/>
    </source>
</evidence>
<feature type="transmembrane region" description="Helical" evidence="8">
    <location>
        <begin position="248"/>
        <end position="266"/>
    </location>
</feature>
<protein>
    <recommendedName>
        <fullName evidence="3">Chloride channel CLIC-like protein 1</fullName>
    </recommendedName>
</protein>
<dbReference type="GO" id="GO:0005254">
    <property type="term" value="F:chloride channel activity"/>
    <property type="evidence" value="ECO:0007669"/>
    <property type="project" value="TreeGrafter"/>
</dbReference>
<dbReference type="Proteomes" id="UP000031036">
    <property type="component" value="Unassembled WGS sequence"/>
</dbReference>
<dbReference type="OMA" id="MTWWQLI"/>
<evidence type="ECO:0000256" key="3">
    <source>
        <dbReference type="ARBA" id="ARBA00015571"/>
    </source>
</evidence>
<dbReference type="PANTHER" id="PTHR34093:SF1">
    <property type="entry name" value="CHLORIDE CHANNEL CLIC-LIKE PROTEIN 1"/>
    <property type="match status" value="1"/>
</dbReference>
<evidence type="ECO:0000256" key="6">
    <source>
        <dbReference type="ARBA" id="ARBA00023136"/>
    </source>
</evidence>
<reference evidence="9 10" key="1">
    <citation type="submission" date="2014-11" db="EMBL/GenBank/DDBJ databases">
        <title>Genetic blueprint of the zoonotic pathogen Toxocara canis.</title>
        <authorList>
            <person name="Zhu X.-Q."/>
            <person name="Korhonen P.K."/>
            <person name="Cai H."/>
            <person name="Young N.D."/>
            <person name="Nejsum P."/>
            <person name="von Samson-Himmelstjerna G."/>
            <person name="Boag P.R."/>
            <person name="Tan P."/>
            <person name="Li Q."/>
            <person name="Min J."/>
            <person name="Yang Y."/>
            <person name="Wang X."/>
            <person name="Fang X."/>
            <person name="Hall R.S."/>
            <person name="Hofmann A."/>
            <person name="Sternberg P.W."/>
            <person name="Jex A.R."/>
            <person name="Gasser R.B."/>
        </authorList>
    </citation>
    <scope>NUCLEOTIDE SEQUENCE [LARGE SCALE GENOMIC DNA]</scope>
    <source>
        <strain evidence="9">PN_DK_2014</strain>
    </source>
</reference>
<evidence type="ECO:0000256" key="1">
    <source>
        <dbReference type="ARBA" id="ARBA00004141"/>
    </source>
</evidence>
<dbReference type="GO" id="GO:0005783">
    <property type="term" value="C:endoplasmic reticulum"/>
    <property type="evidence" value="ECO:0007669"/>
    <property type="project" value="TreeGrafter"/>
</dbReference>
<keyword evidence="5 8" id="KW-1133">Transmembrane helix</keyword>
<comment type="caution">
    <text evidence="9">The sequence shown here is derived from an EMBL/GenBank/DDBJ whole genome shotgun (WGS) entry which is preliminary data.</text>
</comment>
<dbReference type="InterPro" id="IPR009231">
    <property type="entry name" value="Chloride_chnl_CLIC-like"/>
</dbReference>
<feature type="transmembrane region" description="Helical" evidence="8">
    <location>
        <begin position="51"/>
        <end position="69"/>
    </location>
</feature>
<feature type="transmembrane region" description="Helical" evidence="8">
    <location>
        <begin position="220"/>
        <end position="241"/>
    </location>
</feature>
<keyword evidence="10" id="KW-1185">Reference proteome</keyword>
<evidence type="ECO:0000256" key="8">
    <source>
        <dbReference type="SAM" id="Phobius"/>
    </source>
</evidence>
<comment type="subcellular location">
    <subcellularLocation>
        <location evidence="1">Membrane</location>
        <topology evidence="1">Multi-pass membrane protein</topology>
    </subcellularLocation>
</comment>
<proteinExistence type="inferred from homology"/>
<organism evidence="9 10">
    <name type="scientific">Toxocara canis</name>
    <name type="common">Canine roundworm</name>
    <dbReference type="NCBI Taxonomy" id="6265"/>
    <lineage>
        <taxon>Eukaryota</taxon>
        <taxon>Metazoa</taxon>
        <taxon>Ecdysozoa</taxon>
        <taxon>Nematoda</taxon>
        <taxon>Chromadorea</taxon>
        <taxon>Rhabditida</taxon>
        <taxon>Spirurina</taxon>
        <taxon>Ascaridomorpha</taxon>
        <taxon>Ascaridoidea</taxon>
        <taxon>Toxocaridae</taxon>
        <taxon>Toxocara</taxon>
    </lineage>
</organism>
<feature type="region of interest" description="Disordered" evidence="7">
    <location>
        <begin position="439"/>
        <end position="480"/>
    </location>
</feature>
<keyword evidence="4 8" id="KW-0812">Transmembrane</keyword>
<dbReference type="AlphaFoldDB" id="A0A0B2W2D6"/>
<evidence type="ECO:0000256" key="4">
    <source>
        <dbReference type="ARBA" id="ARBA00022692"/>
    </source>
</evidence>
<dbReference type="GO" id="GO:0016020">
    <property type="term" value="C:membrane"/>
    <property type="evidence" value="ECO:0007669"/>
    <property type="project" value="UniProtKB-SubCell"/>
</dbReference>
<sequence length="480" mass="55209">MFIFIHSFPLVSLDRSIVCFNNFFFFFTKFFSTFFKRNRQFRLKPLYDRNMMFVSSLVSAIVLCGAFAVENVDIDLTVDRSDWKDPLDPFTSYHTHQHNAEQLATCEKMLQRCQQNNNEVQESFMKTIDQVGEQSDPTLKLIIRNMLTRLNVDIEKVSYVDRLASVYLNADDLATIRRYLNSVDDSISLREQIRIILEGFIIQQDSYAEPSFAVRFGSAISPYLPLLNLALLIPAVVIVLSSRHSSRSIFFLVFSTAFLASLFTVYNRKYQENVAARIARSKMAIIDHCKPKSLLSEALNAISGLLFIKGKSECLQYHEDLFVDPLYEISPLDVVCDVISNFIFTPLGIFGRHFNVFFNEFYRDSPIPLVIVKTILFIFLTISILFWACGYRLRTIFATLEPAGVAYSLRRLSDSLSTPIAVEEHKHFAAATPQRPIEARTEEAVRTPSTSMSCRSRFVRRDHRRSDSPRRSQSVGRMQL</sequence>
<dbReference type="EMBL" id="JPKZ01000437">
    <property type="protein sequence ID" value="KHN87340.1"/>
    <property type="molecule type" value="Genomic_DNA"/>
</dbReference>
<feature type="transmembrane region" description="Helical" evidence="8">
    <location>
        <begin position="367"/>
        <end position="388"/>
    </location>
</feature>
<name>A0A0B2W2D6_TOXCA</name>
<gene>
    <name evidence="9" type="ORF">Tcan_17389</name>
</gene>
<evidence type="ECO:0000256" key="2">
    <source>
        <dbReference type="ARBA" id="ARBA00005944"/>
    </source>
</evidence>
<keyword evidence="6 8" id="KW-0472">Membrane</keyword>
<comment type="similarity">
    <text evidence="2">Belongs to the chloride channel MCLC family.</text>
</comment>
<evidence type="ECO:0000313" key="10">
    <source>
        <dbReference type="Proteomes" id="UP000031036"/>
    </source>
</evidence>
<evidence type="ECO:0000256" key="5">
    <source>
        <dbReference type="ARBA" id="ARBA00022989"/>
    </source>
</evidence>
<dbReference type="PANTHER" id="PTHR34093">
    <property type="entry name" value="CHLORIDE CHANNEL CLIC-LIKE PROTEIN 1"/>
    <property type="match status" value="1"/>
</dbReference>
<feature type="transmembrane region" description="Helical" evidence="8">
    <location>
        <begin position="12"/>
        <end position="31"/>
    </location>
</feature>